<organism evidence="7 8">
    <name type="scientific">Candidatus Kirkpatrickella diaphorinae</name>
    <dbReference type="NCBI Taxonomy" id="2984322"/>
    <lineage>
        <taxon>Bacteria</taxon>
        <taxon>Pseudomonadati</taxon>
        <taxon>Pseudomonadota</taxon>
        <taxon>Alphaproteobacteria</taxon>
        <taxon>Acetobacterales</taxon>
        <taxon>Acetobacteraceae</taxon>
        <taxon>Candidatus Kirkpatrickella</taxon>
    </lineage>
</organism>
<reference evidence="7" key="1">
    <citation type="submission" date="2022-10" db="EMBL/GenBank/DDBJ databases">
        <title>Candidatus Kirkpatrella diaphorinas gen. nov., sp. nov., an uncultured endosymbiont identified in a population of Diaphorina citri from Hawaii.</title>
        <authorList>
            <person name="Henry E.M."/>
            <person name="Carlson C.R."/>
            <person name="Kuo Y.-W."/>
        </authorList>
    </citation>
    <scope>NUCLEOTIDE SEQUENCE</scope>
    <source>
        <strain evidence="7">CADCRV1</strain>
    </source>
</reference>
<dbReference type="RefSeq" id="WP_319806777.1">
    <property type="nucleotide sequence ID" value="NZ_CP107052.1"/>
</dbReference>
<evidence type="ECO:0000256" key="5">
    <source>
        <dbReference type="ARBA" id="ARBA00023136"/>
    </source>
</evidence>
<feature type="transmembrane region" description="Helical" evidence="6">
    <location>
        <begin position="12"/>
        <end position="33"/>
    </location>
</feature>
<evidence type="ECO:0000256" key="3">
    <source>
        <dbReference type="ARBA" id="ARBA00022692"/>
    </source>
</evidence>
<feature type="transmembrane region" description="Helical" evidence="6">
    <location>
        <begin position="96"/>
        <end position="117"/>
    </location>
</feature>
<name>A0ABY6GI42_9PROT</name>
<comment type="subcellular location">
    <subcellularLocation>
        <location evidence="1">Cell membrane</location>
        <topology evidence="1">Multi-pass membrane protein</topology>
    </subcellularLocation>
</comment>
<keyword evidence="2" id="KW-1003">Cell membrane</keyword>
<dbReference type="EMBL" id="CP107052">
    <property type="protein sequence ID" value="UYH51183.1"/>
    <property type="molecule type" value="Genomic_DNA"/>
</dbReference>
<accession>A0ABY6GI42</accession>
<protein>
    <submittedName>
        <fullName evidence="7">Lipopolysaccharide biosynthesis protein</fullName>
    </submittedName>
</protein>
<proteinExistence type="predicted"/>
<feature type="transmembrane region" description="Helical" evidence="6">
    <location>
        <begin position="379"/>
        <end position="398"/>
    </location>
</feature>
<evidence type="ECO:0000256" key="1">
    <source>
        <dbReference type="ARBA" id="ARBA00004651"/>
    </source>
</evidence>
<feature type="transmembrane region" description="Helical" evidence="6">
    <location>
        <begin position="349"/>
        <end position="367"/>
    </location>
</feature>
<feature type="transmembrane region" description="Helical" evidence="6">
    <location>
        <begin position="129"/>
        <end position="148"/>
    </location>
</feature>
<feature type="transmembrane region" description="Helical" evidence="6">
    <location>
        <begin position="404"/>
        <end position="424"/>
    </location>
</feature>
<evidence type="ECO:0000313" key="8">
    <source>
        <dbReference type="Proteomes" id="UP001163831"/>
    </source>
</evidence>
<keyword evidence="8" id="KW-1185">Reference proteome</keyword>
<gene>
    <name evidence="7" type="ORF">N5W20_08860</name>
</gene>
<feature type="transmembrane region" description="Helical" evidence="6">
    <location>
        <begin position="313"/>
        <end position="337"/>
    </location>
</feature>
<dbReference type="InterPro" id="IPR050833">
    <property type="entry name" value="Poly_Biosynth_Transport"/>
</dbReference>
<sequence>MSAHSILYRRIFSNVSFLTIGRVANAICSFAYISLAIRALGLRDFGILILIHSLATTASTITRLQSWQTMIHFGDAPFKSGDKGLLKQVIGFCVRLDLLSALAAVLFGLVSVIFYSFTSGWTSQERLLAFAYLIVCPFKYTGWAQGVLRLTGRFALVPVTDSATALFRTFGAAIGFFAHMSLPFFVAVWGGTVLLDYALFIFFAIRTLRKDAHIRLDWQSTLLGWKWRLKGMWAFTRSTSLNQTLSLVAGNVSTLIVGNLLGPAEAAIFRICRQIADGIVTPAQLLSPVLYPELTRLRAERNWKGLARVTWKIFAILCAVSVALLIVSALAGGKIFALMLHLHVKGSTHYISIMLVAAAFSLLIVPLEPMLIVMGHVSRLVRARSILLLLYFPMLVVLTRRFSLTGACYTAAICNFAVFIYWVWSARRCTRRAIKGRTHAQPTPS</sequence>
<feature type="transmembrane region" description="Helical" evidence="6">
    <location>
        <begin position="184"/>
        <end position="205"/>
    </location>
</feature>
<dbReference type="Proteomes" id="UP001163831">
    <property type="component" value="Chromosome"/>
</dbReference>
<keyword evidence="4 6" id="KW-1133">Transmembrane helix</keyword>
<evidence type="ECO:0000313" key="7">
    <source>
        <dbReference type="EMBL" id="UYH51183.1"/>
    </source>
</evidence>
<evidence type="ECO:0000256" key="6">
    <source>
        <dbReference type="SAM" id="Phobius"/>
    </source>
</evidence>
<dbReference type="PANTHER" id="PTHR30250">
    <property type="entry name" value="PST FAMILY PREDICTED COLANIC ACID TRANSPORTER"/>
    <property type="match status" value="1"/>
</dbReference>
<keyword evidence="5 6" id="KW-0472">Membrane</keyword>
<evidence type="ECO:0000256" key="4">
    <source>
        <dbReference type="ARBA" id="ARBA00022989"/>
    </source>
</evidence>
<evidence type="ECO:0000256" key="2">
    <source>
        <dbReference type="ARBA" id="ARBA00022475"/>
    </source>
</evidence>
<keyword evidence="3 6" id="KW-0812">Transmembrane</keyword>
<dbReference type="PANTHER" id="PTHR30250:SF31">
    <property type="entry name" value="INNER MEMBRANE PROTEIN YGHQ"/>
    <property type="match status" value="1"/>
</dbReference>